<dbReference type="AlphaFoldDB" id="A0A7S8FF42"/>
<name>A0A7S8FF42_9BACT</name>
<evidence type="ECO:0000313" key="7">
    <source>
        <dbReference type="EMBL" id="QPD04693.1"/>
    </source>
</evidence>
<reference evidence="7 8" key="1">
    <citation type="journal article" date="2020" name="ISME J.">
        <title>Enrichment and physiological characterization of a novel comammox Nitrospira indicates ammonium inhibition of complete nitrification.</title>
        <authorList>
            <person name="Sakoula D."/>
            <person name="Koch H."/>
            <person name="Frank J."/>
            <person name="Jetten M.S.M."/>
            <person name="van Kessel M.A.H.J."/>
            <person name="Lucker S."/>
        </authorList>
    </citation>
    <scope>NUCLEOTIDE SEQUENCE [LARGE SCALE GENOMIC DNA]</scope>
    <source>
        <strain evidence="7">Comreactor17</strain>
    </source>
</reference>
<dbReference type="GO" id="GO:0009055">
    <property type="term" value="F:electron transfer activity"/>
    <property type="evidence" value="ECO:0007669"/>
    <property type="project" value="InterPro"/>
</dbReference>
<feature type="chain" id="PRO_5032304723" description="Cytochrome c domain-containing protein" evidence="5">
    <location>
        <begin position="24"/>
        <end position="131"/>
    </location>
</feature>
<proteinExistence type="predicted"/>
<keyword evidence="1 4" id="KW-0349">Heme</keyword>
<dbReference type="InterPro" id="IPR036909">
    <property type="entry name" value="Cyt_c-like_dom_sf"/>
</dbReference>
<evidence type="ECO:0000256" key="2">
    <source>
        <dbReference type="ARBA" id="ARBA00022723"/>
    </source>
</evidence>
<evidence type="ECO:0000256" key="4">
    <source>
        <dbReference type="PROSITE-ProRule" id="PRU00433"/>
    </source>
</evidence>
<dbReference type="Pfam" id="PF00034">
    <property type="entry name" value="Cytochrom_C"/>
    <property type="match status" value="1"/>
</dbReference>
<evidence type="ECO:0000256" key="1">
    <source>
        <dbReference type="ARBA" id="ARBA00022617"/>
    </source>
</evidence>
<dbReference type="PROSITE" id="PS51257">
    <property type="entry name" value="PROKAR_LIPOPROTEIN"/>
    <property type="match status" value="1"/>
</dbReference>
<feature type="signal peptide" evidence="5">
    <location>
        <begin position="1"/>
        <end position="23"/>
    </location>
</feature>
<evidence type="ECO:0000256" key="3">
    <source>
        <dbReference type="ARBA" id="ARBA00023004"/>
    </source>
</evidence>
<dbReference type="GO" id="GO:0020037">
    <property type="term" value="F:heme binding"/>
    <property type="evidence" value="ECO:0007669"/>
    <property type="project" value="InterPro"/>
</dbReference>
<protein>
    <recommendedName>
        <fullName evidence="6">Cytochrome c domain-containing protein</fullName>
    </recommendedName>
</protein>
<dbReference type="InterPro" id="IPR009056">
    <property type="entry name" value="Cyt_c-like_dom"/>
</dbReference>
<dbReference type="EMBL" id="CP047423">
    <property type="protein sequence ID" value="QPD04693.1"/>
    <property type="molecule type" value="Genomic_DNA"/>
</dbReference>
<sequence>MKSSQLLRVGLLVMLLGAMQACSQNGVEPKATGTVASAPAEVRDGEQKFNTNCSMCHGIGGIGTAQGPPLVHKVYEPNHHGDAAFQRAAANGVKAHHWQFGDMPKIAAVTPEDVDRIVQYVRWLQKQAGIF</sequence>
<gene>
    <name evidence="7" type="ORF">Nkreftii_002467</name>
</gene>
<keyword evidence="3 4" id="KW-0408">Iron</keyword>
<dbReference type="KEGG" id="nkf:Nkreftii_002467"/>
<dbReference type="Proteomes" id="UP000593737">
    <property type="component" value="Chromosome"/>
</dbReference>
<keyword evidence="5" id="KW-0732">Signal</keyword>
<dbReference type="PROSITE" id="PS51007">
    <property type="entry name" value="CYTC"/>
    <property type="match status" value="1"/>
</dbReference>
<evidence type="ECO:0000313" key="8">
    <source>
        <dbReference type="Proteomes" id="UP000593737"/>
    </source>
</evidence>
<dbReference type="Gene3D" id="1.10.760.10">
    <property type="entry name" value="Cytochrome c-like domain"/>
    <property type="match status" value="1"/>
</dbReference>
<organism evidence="7 8">
    <name type="scientific">Candidatus Nitrospira kreftii</name>
    <dbReference type="NCBI Taxonomy" id="2652173"/>
    <lineage>
        <taxon>Bacteria</taxon>
        <taxon>Pseudomonadati</taxon>
        <taxon>Nitrospirota</taxon>
        <taxon>Nitrospiria</taxon>
        <taxon>Nitrospirales</taxon>
        <taxon>Nitrospiraceae</taxon>
        <taxon>Nitrospira</taxon>
    </lineage>
</organism>
<accession>A0A7S8FF42</accession>
<dbReference type="GO" id="GO:0046872">
    <property type="term" value="F:metal ion binding"/>
    <property type="evidence" value="ECO:0007669"/>
    <property type="project" value="UniProtKB-KW"/>
</dbReference>
<dbReference type="SUPFAM" id="SSF46626">
    <property type="entry name" value="Cytochrome c"/>
    <property type="match status" value="1"/>
</dbReference>
<evidence type="ECO:0000259" key="6">
    <source>
        <dbReference type="PROSITE" id="PS51007"/>
    </source>
</evidence>
<evidence type="ECO:0000256" key="5">
    <source>
        <dbReference type="SAM" id="SignalP"/>
    </source>
</evidence>
<feature type="domain" description="Cytochrome c" evidence="6">
    <location>
        <begin position="40"/>
        <end position="125"/>
    </location>
</feature>
<keyword evidence="2 4" id="KW-0479">Metal-binding</keyword>